<evidence type="ECO:0000313" key="3">
    <source>
        <dbReference type="Proteomes" id="UP000011657"/>
    </source>
</evidence>
<dbReference type="Proteomes" id="UP000011657">
    <property type="component" value="Unassembled WGS sequence"/>
</dbReference>
<gene>
    <name evidence="2" type="ORF">C477_16320</name>
</gene>
<accession>M0BYH7</accession>
<feature type="region of interest" description="Disordered" evidence="1">
    <location>
        <begin position="250"/>
        <end position="270"/>
    </location>
</feature>
<dbReference type="PATRIC" id="fig|1227488.3.peg.3256"/>
<dbReference type="InterPro" id="IPR009078">
    <property type="entry name" value="Ferritin-like_SF"/>
</dbReference>
<comment type="caution">
    <text evidence="2">The sequence shown here is derived from an EMBL/GenBank/DDBJ whole genome shotgun (WGS) entry which is preliminary data.</text>
</comment>
<reference evidence="2 3" key="1">
    <citation type="journal article" date="2014" name="PLoS Genet.">
        <title>Phylogenetically driven sequencing of extremely halophilic archaea reveals strategies for static and dynamic osmo-response.</title>
        <authorList>
            <person name="Becker E.A."/>
            <person name="Seitzer P.M."/>
            <person name="Tritt A."/>
            <person name="Larsen D."/>
            <person name="Krusor M."/>
            <person name="Yao A.I."/>
            <person name="Wu D."/>
            <person name="Madern D."/>
            <person name="Eisen J.A."/>
            <person name="Darling A.E."/>
            <person name="Facciotti M.T."/>
        </authorList>
    </citation>
    <scope>NUCLEOTIDE SEQUENCE [LARGE SCALE GENOMIC DNA]</scope>
    <source>
        <strain evidence="2 3">JCM 13891</strain>
    </source>
</reference>
<proteinExistence type="predicted"/>
<dbReference type="eggNOG" id="arCOG03658">
    <property type="taxonomic scope" value="Archaea"/>
</dbReference>
<dbReference type="Pfam" id="PF00268">
    <property type="entry name" value="Ribonuc_red_sm"/>
    <property type="match status" value="1"/>
</dbReference>
<dbReference type="STRING" id="1227488.C477_16320"/>
<name>M0BYH7_9EURY</name>
<dbReference type="InterPro" id="IPR000358">
    <property type="entry name" value="RNR_small_fam"/>
</dbReference>
<dbReference type="EMBL" id="AOIS01000054">
    <property type="protein sequence ID" value="ELZ16076.1"/>
    <property type="molecule type" value="Genomic_DNA"/>
</dbReference>
<evidence type="ECO:0000256" key="1">
    <source>
        <dbReference type="SAM" id="MobiDB-lite"/>
    </source>
</evidence>
<protein>
    <submittedName>
        <fullName evidence="2">Ribonucleotide reductase beta subunit-like protein</fullName>
    </submittedName>
</protein>
<keyword evidence="3" id="KW-1185">Reference proteome</keyword>
<dbReference type="GO" id="GO:0009263">
    <property type="term" value="P:deoxyribonucleotide biosynthetic process"/>
    <property type="evidence" value="ECO:0007669"/>
    <property type="project" value="InterPro"/>
</dbReference>
<organism evidence="2 3">
    <name type="scientific">Haloterrigena salina JCM 13891</name>
    <dbReference type="NCBI Taxonomy" id="1227488"/>
    <lineage>
        <taxon>Archaea</taxon>
        <taxon>Methanobacteriati</taxon>
        <taxon>Methanobacteriota</taxon>
        <taxon>Stenosarchaea group</taxon>
        <taxon>Halobacteria</taxon>
        <taxon>Halobacteriales</taxon>
        <taxon>Natrialbaceae</taxon>
        <taxon>Haloterrigena</taxon>
    </lineage>
</organism>
<sequence length="302" mass="34271">MNMTRDARPEMRLDSSTRSHRYYRNAVEKHWDPHEIDLEADREGAAELPDPAFEGLKRSLALFGAGEESVTEDLAPLAVVLEDIEDQLFITTQLYEESKHTDFFDRYWREVIHAEEDRRGQERSSPTDERWFNDPYDELFERNERAMARLLEDDTPENRAKAHCHYHLTIEGILAQTGYYGLTLAYGEQESDLPDLPGLVEGLKLVRSDEGRHVGFGMTQLKSFVVDGEVDPDVLRDTVDELVPLVQDSLAGEGGASTEAGPGPSPSDLAEYAYNKHEQRMQQITTASEKIPDVEELTELDA</sequence>
<evidence type="ECO:0000313" key="2">
    <source>
        <dbReference type="EMBL" id="ELZ16076.1"/>
    </source>
</evidence>
<dbReference type="AlphaFoldDB" id="M0BYH7"/>
<dbReference type="GO" id="GO:0016491">
    <property type="term" value="F:oxidoreductase activity"/>
    <property type="evidence" value="ECO:0007669"/>
    <property type="project" value="InterPro"/>
</dbReference>
<dbReference type="InterPro" id="IPR012348">
    <property type="entry name" value="RNR-like"/>
</dbReference>
<dbReference type="Gene3D" id="1.10.620.20">
    <property type="entry name" value="Ribonucleotide Reductase, subunit A"/>
    <property type="match status" value="1"/>
</dbReference>
<dbReference type="SUPFAM" id="SSF47240">
    <property type="entry name" value="Ferritin-like"/>
    <property type="match status" value="1"/>
</dbReference>
<dbReference type="RefSeq" id="WP_008895540.1">
    <property type="nucleotide sequence ID" value="NZ_AOIS01000054.1"/>
</dbReference>